<reference evidence="1 2" key="1">
    <citation type="journal article" date="2016" name="Nat. Commun.">
        <title>Thousands of microbial genomes shed light on interconnected biogeochemical processes in an aquifer system.</title>
        <authorList>
            <person name="Anantharaman K."/>
            <person name="Brown C.T."/>
            <person name="Hug L.A."/>
            <person name="Sharon I."/>
            <person name="Castelle C.J."/>
            <person name="Probst A.J."/>
            <person name="Thomas B.C."/>
            <person name="Singh A."/>
            <person name="Wilkins M.J."/>
            <person name="Karaoz U."/>
            <person name="Brodie E.L."/>
            <person name="Williams K.H."/>
            <person name="Hubbard S.S."/>
            <person name="Banfield J.F."/>
        </authorList>
    </citation>
    <scope>NUCLEOTIDE SEQUENCE [LARGE SCALE GENOMIC DNA]</scope>
</reference>
<dbReference type="AlphaFoldDB" id="A0A1F7X9U0"/>
<dbReference type="EMBL" id="MGFS01000010">
    <property type="protein sequence ID" value="OGM11807.1"/>
    <property type="molecule type" value="Genomic_DNA"/>
</dbReference>
<accession>A0A1F7X9U0</accession>
<evidence type="ECO:0000313" key="1">
    <source>
        <dbReference type="EMBL" id="OGM11807.1"/>
    </source>
</evidence>
<organism evidence="1 2">
    <name type="scientific">Candidatus Woesebacteria bacterium RBG_16_34_12</name>
    <dbReference type="NCBI Taxonomy" id="1802480"/>
    <lineage>
        <taxon>Bacteria</taxon>
        <taxon>Candidatus Woeseibacteriota</taxon>
    </lineage>
</organism>
<proteinExistence type="predicted"/>
<evidence type="ECO:0000313" key="2">
    <source>
        <dbReference type="Proteomes" id="UP000177053"/>
    </source>
</evidence>
<protein>
    <submittedName>
        <fullName evidence="1">Uncharacterized protein</fullName>
    </submittedName>
</protein>
<gene>
    <name evidence="1" type="ORF">A2Z22_02490</name>
</gene>
<name>A0A1F7X9U0_9BACT</name>
<dbReference type="Proteomes" id="UP000177053">
    <property type="component" value="Unassembled WGS sequence"/>
</dbReference>
<comment type="caution">
    <text evidence="1">The sequence shown here is derived from an EMBL/GenBank/DDBJ whole genome shotgun (WGS) entry which is preliminary data.</text>
</comment>
<sequence length="211" mass="24828">MRLQFTTITTIFTLFALMPLSYSQGFWQYPIKPGTEKWNSLTLQERRNCQQIPEEILNQMTPQELFQAWLDLPGKYELLAFNTMQRGFDFTLNTFNIVQELLDKPSVSSVILDYYLNIDINTINKKNNDEKSKFTTDIGFVEFLLSQLNILNGIQEKEKINLLKKIESNYQTKIAYGRFKYRYMGCGGATPQPAETFFKFFKLRFLFLLII</sequence>